<evidence type="ECO:0000313" key="9">
    <source>
        <dbReference type="Proteomes" id="UP000271624"/>
    </source>
</evidence>
<dbReference type="InterPro" id="IPR003594">
    <property type="entry name" value="HATPase_dom"/>
</dbReference>
<dbReference type="EC" id="2.7.13.3" evidence="2"/>
<feature type="domain" description="Histidine kinase" evidence="7">
    <location>
        <begin position="421"/>
        <end position="650"/>
    </location>
</feature>
<name>A0A3S1CFI5_9CYAN</name>
<dbReference type="PANTHER" id="PTHR43047:SF72">
    <property type="entry name" value="OSMOSENSING HISTIDINE PROTEIN KINASE SLN1"/>
    <property type="match status" value="1"/>
</dbReference>
<dbReference type="GO" id="GO:0009927">
    <property type="term" value="F:histidine phosphotransfer kinase activity"/>
    <property type="evidence" value="ECO:0007669"/>
    <property type="project" value="TreeGrafter"/>
</dbReference>
<dbReference type="RefSeq" id="WP_127084155.1">
    <property type="nucleotide sequence ID" value="NZ_RSCL01000016.1"/>
</dbReference>
<dbReference type="Pfam" id="PF01590">
    <property type="entry name" value="GAF"/>
    <property type="match status" value="1"/>
</dbReference>
<gene>
    <name evidence="8" type="ORF">DSM106972_059200</name>
</gene>
<dbReference type="Pfam" id="PF10069">
    <property type="entry name" value="DICT"/>
    <property type="match status" value="1"/>
</dbReference>
<dbReference type="OrthoDB" id="524899at2"/>
<dbReference type="InterPro" id="IPR019278">
    <property type="entry name" value="DICT_dom"/>
</dbReference>
<dbReference type="InterPro" id="IPR036890">
    <property type="entry name" value="HATPase_C_sf"/>
</dbReference>
<dbReference type="InterPro" id="IPR005467">
    <property type="entry name" value="His_kinase_dom"/>
</dbReference>
<evidence type="ECO:0000256" key="6">
    <source>
        <dbReference type="ARBA" id="ARBA00023012"/>
    </source>
</evidence>
<keyword evidence="4" id="KW-0808">Transferase</keyword>
<dbReference type="Gene3D" id="1.10.287.130">
    <property type="match status" value="1"/>
</dbReference>
<dbReference type="PROSITE" id="PS50109">
    <property type="entry name" value="HIS_KIN"/>
    <property type="match status" value="1"/>
</dbReference>
<evidence type="ECO:0000256" key="3">
    <source>
        <dbReference type="ARBA" id="ARBA00022553"/>
    </source>
</evidence>
<dbReference type="PRINTS" id="PR00344">
    <property type="entry name" value="BCTRLSENSOR"/>
</dbReference>
<keyword evidence="3" id="KW-0597">Phosphoprotein</keyword>
<dbReference type="InterPro" id="IPR003661">
    <property type="entry name" value="HisK_dim/P_dom"/>
</dbReference>
<dbReference type="GO" id="GO:0000155">
    <property type="term" value="F:phosphorelay sensor kinase activity"/>
    <property type="evidence" value="ECO:0007669"/>
    <property type="project" value="InterPro"/>
</dbReference>
<evidence type="ECO:0000256" key="2">
    <source>
        <dbReference type="ARBA" id="ARBA00012438"/>
    </source>
</evidence>
<evidence type="ECO:0000259" key="7">
    <source>
        <dbReference type="PROSITE" id="PS50109"/>
    </source>
</evidence>
<reference evidence="8" key="1">
    <citation type="submission" date="2018-12" db="EMBL/GenBank/DDBJ databases">
        <authorList>
            <person name="Will S."/>
            <person name="Neumann-Schaal M."/>
            <person name="Henke P."/>
        </authorList>
    </citation>
    <scope>NUCLEOTIDE SEQUENCE</scope>
    <source>
        <strain evidence="8">PCC 7102</strain>
    </source>
</reference>
<dbReference type="Pfam" id="PF17150">
    <property type="entry name" value="CHASE6_C"/>
    <property type="match status" value="1"/>
</dbReference>
<dbReference type="Gene3D" id="3.30.450.40">
    <property type="match status" value="1"/>
</dbReference>
<accession>A0A3S1CFI5</accession>
<dbReference type="InterPro" id="IPR033415">
    <property type="entry name" value="CHASE6_C"/>
</dbReference>
<dbReference type="AlphaFoldDB" id="A0A3S1CFI5"/>
<dbReference type="Pfam" id="PF00512">
    <property type="entry name" value="HisKA"/>
    <property type="match status" value="1"/>
</dbReference>
<reference evidence="8" key="2">
    <citation type="journal article" date="2019" name="Genome Biol. Evol.">
        <title>Day and night: Metabolic profiles and evolutionary relationships of six axenic non-marine cyanobacteria.</title>
        <authorList>
            <person name="Will S.E."/>
            <person name="Henke P."/>
            <person name="Boedeker C."/>
            <person name="Huang S."/>
            <person name="Brinkmann H."/>
            <person name="Rohde M."/>
            <person name="Jarek M."/>
            <person name="Friedl T."/>
            <person name="Seufert S."/>
            <person name="Schumacher M."/>
            <person name="Overmann J."/>
            <person name="Neumann-Schaal M."/>
            <person name="Petersen J."/>
        </authorList>
    </citation>
    <scope>NUCLEOTIDE SEQUENCE [LARGE SCALE GENOMIC DNA]</scope>
    <source>
        <strain evidence="8">PCC 7102</strain>
    </source>
</reference>
<dbReference type="Gene3D" id="3.30.565.10">
    <property type="entry name" value="Histidine kinase-like ATPase, C-terminal domain"/>
    <property type="match status" value="1"/>
</dbReference>
<keyword evidence="6" id="KW-0902">Two-component regulatory system</keyword>
<dbReference type="SUPFAM" id="SSF55874">
    <property type="entry name" value="ATPase domain of HSP90 chaperone/DNA topoisomerase II/histidine kinase"/>
    <property type="match status" value="1"/>
</dbReference>
<dbReference type="CDD" id="cd00082">
    <property type="entry name" value="HisKA"/>
    <property type="match status" value="1"/>
</dbReference>
<dbReference type="Proteomes" id="UP000271624">
    <property type="component" value="Unassembled WGS sequence"/>
</dbReference>
<comment type="caution">
    <text evidence="8">The sequence shown here is derived from an EMBL/GenBank/DDBJ whole genome shotgun (WGS) entry which is preliminary data.</text>
</comment>
<dbReference type="InterPro" id="IPR036097">
    <property type="entry name" value="HisK_dim/P_sf"/>
</dbReference>
<dbReference type="SMART" id="SM00387">
    <property type="entry name" value="HATPase_c"/>
    <property type="match status" value="1"/>
</dbReference>
<organism evidence="8 9">
    <name type="scientific">Dulcicalothrix desertica PCC 7102</name>
    <dbReference type="NCBI Taxonomy" id="232991"/>
    <lineage>
        <taxon>Bacteria</taxon>
        <taxon>Bacillati</taxon>
        <taxon>Cyanobacteriota</taxon>
        <taxon>Cyanophyceae</taxon>
        <taxon>Nostocales</taxon>
        <taxon>Calotrichaceae</taxon>
        <taxon>Dulcicalothrix</taxon>
    </lineage>
</organism>
<dbReference type="InterPro" id="IPR029016">
    <property type="entry name" value="GAF-like_dom_sf"/>
</dbReference>
<protein>
    <recommendedName>
        <fullName evidence="2">histidine kinase</fullName>
        <ecNumber evidence="2">2.7.13.3</ecNumber>
    </recommendedName>
</protein>
<dbReference type="SUPFAM" id="SSF47384">
    <property type="entry name" value="Homodimeric domain of signal transducing histidine kinase"/>
    <property type="match status" value="1"/>
</dbReference>
<dbReference type="InterPro" id="IPR004358">
    <property type="entry name" value="Sig_transdc_His_kin-like_C"/>
</dbReference>
<dbReference type="Pfam" id="PF02518">
    <property type="entry name" value="HATPase_c"/>
    <property type="match status" value="1"/>
</dbReference>
<sequence>MNISKSLLEGLRSAKPHLRPQIYFKASLTALSHAMEDGLLFAKGSALVIACFQQERFYQQEKRRYEKIAQNLDQVYVIAVGEKNVAKSDSPYITIPLSANDSFGQEWHLVIISPLYTACLVALEHASPVNASNLDSLRQFKGIWSFERDVSISAAQLLLDRILVYRPELAAKIQRAKQQFLNPKELSRKSRATPRATEIERLFAERLVNYLQASQFKQIRAYRTIMQAERRERLINLITNVIRSSLNPQEVLTTTVEKLGQNFPHCRCLIYRLDSQGQSMAIEYEFLASGLVSMRGQAWCLADFPLFQGLLSQDKAVAIADIHWDSGLQTHPHLIAKLESFAIRSCLLVPICDKEKKLGILELHNCGTEGYLWKEDDIALVRAIATQVGVALIQAQAYSNLENFNHKLIALERSQRNLIAIVGHELRTPLSTIQVCLESLATEPEMAMEFRQIMLETALTDSERLRQLVHNFLNLSRFEAGLIAAHLEAISFTEILDLAIAKIKSNQSLVNLPEIEVEINHILPSIYTDGELLMQLLIQLLDNACKFTQENGKVRIRTRINNLQNQFAPIPKMLEVIIADTGRGIENNKLEAIFERFYQEEGFLQRTVGGTGLGLVICRQIVALLGGEIWATSNGKNQGSEFHFTVMLAN</sequence>
<dbReference type="InterPro" id="IPR003018">
    <property type="entry name" value="GAF"/>
</dbReference>
<comment type="catalytic activity">
    <reaction evidence="1">
        <text>ATP + protein L-histidine = ADP + protein N-phospho-L-histidine.</text>
        <dbReference type="EC" id="2.7.13.3"/>
    </reaction>
</comment>
<evidence type="ECO:0000313" key="8">
    <source>
        <dbReference type="EMBL" id="RUT02442.1"/>
    </source>
</evidence>
<evidence type="ECO:0000256" key="5">
    <source>
        <dbReference type="ARBA" id="ARBA00022777"/>
    </source>
</evidence>
<dbReference type="SMART" id="SM00065">
    <property type="entry name" value="GAF"/>
    <property type="match status" value="1"/>
</dbReference>
<dbReference type="GO" id="GO:0005886">
    <property type="term" value="C:plasma membrane"/>
    <property type="evidence" value="ECO:0007669"/>
    <property type="project" value="TreeGrafter"/>
</dbReference>
<keyword evidence="5 8" id="KW-0418">Kinase</keyword>
<keyword evidence="9" id="KW-1185">Reference proteome</keyword>
<proteinExistence type="predicted"/>
<evidence type="ECO:0000256" key="1">
    <source>
        <dbReference type="ARBA" id="ARBA00000085"/>
    </source>
</evidence>
<dbReference type="PANTHER" id="PTHR43047">
    <property type="entry name" value="TWO-COMPONENT HISTIDINE PROTEIN KINASE"/>
    <property type="match status" value="1"/>
</dbReference>
<dbReference type="SMART" id="SM00388">
    <property type="entry name" value="HisKA"/>
    <property type="match status" value="1"/>
</dbReference>
<evidence type="ECO:0000256" key="4">
    <source>
        <dbReference type="ARBA" id="ARBA00022679"/>
    </source>
</evidence>
<dbReference type="SUPFAM" id="SSF55781">
    <property type="entry name" value="GAF domain-like"/>
    <property type="match status" value="1"/>
</dbReference>
<dbReference type="EMBL" id="RSCL01000016">
    <property type="protein sequence ID" value="RUT02442.1"/>
    <property type="molecule type" value="Genomic_DNA"/>
</dbReference>